<feature type="transmembrane region" description="Helical" evidence="2">
    <location>
        <begin position="62"/>
        <end position="82"/>
    </location>
</feature>
<evidence type="ECO:0000256" key="2">
    <source>
        <dbReference type="SAM" id="Phobius"/>
    </source>
</evidence>
<keyword evidence="2" id="KW-0812">Transmembrane</keyword>
<comment type="caution">
    <text evidence="3">The sequence shown here is derived from an EMBL/GenBank/DDBJ whole genome shotgun (WGS) entry which is preliminary data.</text>
</comment>
<accession>M0HKH0</accession>
<evidence type="ECO:0000313" key="3">
    <source>
        <dbReference type="EMBL" id="ELZ85035.1"/>
    </source>
</evidence>
<keyword evidence="2" id="KW-1133">Transmembrane helix</keyword>
<dbReference type="Proteomes" id="UP000011612">
    <property type="component" value="Unassembled WGS sequence"/>
</dbReference>
<protein>
    <submittedName>
        <fullName evidence="3">Uncharacterized protein</fullName>
    </submittedName>
</protein>
<gene>
    <name evidence="3" type="ORF">C453_10655</name>
</gene>
<dbReference type="EMBL" id="AOLK01000018">
    <property type="protein sequence ID" value="ELZ85035.1"/>
    <property type="molecule type" value="Genomic_DNA"/>
</dbReference>
<dbReference type="AlphaFoldDB" id="M0HKH0"/>
<sequence length="90" mass="8940">MTVTRSDSTADVEADSGPAPAVSDSPSLRTAVAYALLFSVPVGVGVTVMMTRVVPGSLTTPLVVGPGLLLGIAVFALVVVAARSGENATN</sequence>
<evidence type="ECO:0000256" key="1">
    <source>
        <dbReference type="SAM" id="MobiDB-lite"/>
    </source>
</evidence>
<proteinExistence type="predicted"/>
<organism evidence="3 4">
    <name type="scientific">Haloferax elongans ATCC BAA-1513</name>
    <dbReference type="NCBI Taxonomy" id="1230453"/>
    <lineage>
        <taxon>Archaea</taxon>
        <taxon>Methanobacteriati</taxon>
        <taxon>Methanobacteriota</taxon>
        <taxon>Stenosarchaea group</taxon>
        <taxon>Halobacteria</taxon>
        <taxon>Halobacteriales</taxon>
        <taxon>Haloferacaceae</taxon>
        <taxon>Haloferax</taxon>
    </lineage>
</organism>
<feature type="transmembrane region" description="Helical" evidence="2">
    <location>
        <begin position="31"/>
        <end position="50"/>
    </location>
</feature>
<reference evidence="3 4" key="1">
    <citation type="journal article" date="2014" name="PLoS Genet.">
        <title>Phylogenetically driven sequencing of extremely halophilic archaea reveals strategies for static and dynamic osmo-response.</title>
        <authorList>
            <person name="Becker E.A."/>
            <person name="Seitzer P.M."/>
            <person name="Tritt A."/>
            <person name="Larsen D."/>
            <person name="Krusor M."/>
            <person name="Yao A.I."/>
            <person name="Wu D."/>
            <person name="Madern D."/>
            <person name="Eisen J.A."/>
            <person name="Darling A.E."/>
            <person name="Facciotti M.T."/>
        </authorList>
    </citation>
    <scope>NUCLEOTIDE SEQUENCE [LARGE SCALE GENOMIC DNA]</scope>
    <source>
        <strain evidence="3 4">ATCC BAA-1513</strain>
    </source>
</reference>
<dbReference type="RefSeq" id="WP_008324437.1">
    <property type="nucleotide sequence ID" value="NZ_AOLK01000018.1"/>
</dbReference>
<dbReference type="PATRIC" id="fig|1230453.4.peg.2104"/>
<feature type="region of interest" description="Disordered" evidence="1">
    <location>
        <begin position="1"/>
        <end position="25"/>
    </location>
</feature>
<name>M0HKH0_HALEO</name>
<dbReference type="STRING" id="1230453.C453_10655"/>
<keyword evidence="4" id="KW-1185">Reference proteome</keyword>
<keyword evidence="2" id="KW-0472">Membrane</keyword>
<evidence type="ECO:0000313" key="4">
    <source>
        <dbReference type="Proteomes" id="UP000011612"/>
    </source>
</evidence>